<gene>
    <name evidence="3" type="ORF">QBC33DRAFT_154475</name>
</gene>
<feature type="region of interest" description="Disordered" evidence="1">
    <location>
        <begin position="289"/>
        <end position="370"/>
    </location>
</feature>
<feature type="signal peptide" evidence="2">
    <location>
        <begin position="1"/>
        <end position="26"/>
    </location>
</feature>
<evidence type="ECO:0000256" key="2">
    <source>
        <dbReference type="SAM" id="SignalP"/>
    </source>
</evidence>
<evidence type="ECO:0000313" key="3">
    <source>
        <dbReference type="EMBL" id="KAK1771434.1"/>
    </source>
</evidence>
<name>A0AAJ0FQN1_9PEZI</name>
<protein>
    <submittedName>
        <fullName evidence="3">Uncharacterized protein</fullName>
    </submittedName>
</protein>
<organism evidence="3 4">
    <name type="scientific">Phialemonium atrogriseum</name>
    <dbReference type="NCBI Taxonomy" id="1093897"/>
    <lineage>
        <taxon>Eukaryota</taxon>
        <taxon>Fungi</taxon>
        <taxon>Dikarya</taxon>
        <taxon>Ascomycota</taxon>
        <taxon>Pezizomycotina</taxon>
        <taxon>Sordariomycetes</taxon>
        <taxon>Sordariomycetidae</taxon>
        <taxon>Cephalothecales</taxon>
        <taxon>Cephalothecaceae</taxon>
        <taxon>Phialemonium</taxon>
    </lineage>
</organism>
<dbReference type="AlphaFoldDB" id="A0AAJ0FQN1"/>
<sequence>MVRTALTLALIGLGAVSSAMPAATRAVEERQTLIVGGNGGISWPSCLTGVPLNKQGPCIPAVISGDLKPGKRAVLDAAGSYASECPHLEGTELALERLMQKAHPSAQEYIVMRKMRSLLLACGITIINSPDGTRTTLKPSDKRDAPAVFALPSNVHATFDLAGLQKAYNTLSQAIGTSKPSLSTWLILQHIASELELYGIELGKPTTGGLVPSNKKRQTFTIGNQTCQLADMIGLRAALAALYAAYGPPEDAPDNIFLIEQIIVTTLQLCGQSIGGWTSITPGNPLPGGGSTGGIIPDPTQPGGGIVPDPTQSGAPIVPDPTKSGAPIVPDPTRSGAPIVPDPTKSGAPIVPDPVASGSPLQPSDRRRQAPISDPAALLAALELLEEQYGNYGSGTIPVPVFLIMQNIVTILQDIPGVVIAGWPLLGAGSIRPSP</sequence>
<dbReference type="Proteomes" id="UP001244011">
    <property type="component" value="Unassembled WGS sequence"/>
</dbReference>
<keyword evidence="4" id="KW-1185">Reference proteome</keyword>
<dbReference type="RefSeq" id="XP_060287647.1">
    <property type="nucleotide sequence ID" value="XM_060422181.1"/>
</dbReference>
<evidence type="ECO:0000313" key="4">
    <source>
        <dbReference type="Proteomes" id="UP001244011"/>
    </source>
</evidence>
<dbReference type="EMBL" id="MU838998">
    <property type="protein sequence ID" value="KAK1771434.1"/>
    <property type="molecule type" value="Genomic_DNA"/>
</dbReference>
<keyword evidence="2" id="KW-0732">Signal</keyword>
<dbReference type="GeneID" id="85305368"/>
<reference evidence="3" key="1">
    <citation type="submission" date="2023-06" db="EMBL/GenBank/DDBJ databases">
        <title>Genome-scale phylogeny and comparative genomics of the fungal order Sordariales.</title>
        <authorList>
            <consortium name="Lawrence Berkeley National Laboratory"/>
            <person name="Hensen N."/>
            <person name="Bonometti L."/>
            <person name="Westerberg I."/>
            <person name="Brannstrom I.O."/>
            <person name="Guillou S."/>
            <person name="Cros-Aarteil S."/>
            <person name="Calhoun S."/>
            <person name="Haridas S."/>
            <person name="Kuo A."/>
            <person name="Mondo S."/>
            <person name="Pangilinan J."/>
            <person name="Riley R."/>
            <person name="Labutti K."/>
            <person name="Andreopoulos B."/>
            <person name="Lipzen A."/>
            <person name="Chen C."/>
            <person name="Yanf M."/>
            <person name="Daum C."/>
            <person name="Ng V."/>
            <person name="Clum A."/>
            <person name="Steindorff A."/>
            <person name="Ohm R."/>
            <person name="Martin F."/>
            <person name="Silar P."/>
            <person name="Natvig D."/>
            <person name="Lalanne C."/>
            <person name="Gautier V."/>
            <person name="Ament-Velasquez S.L."/>
            <person name="Kruys A."/>
            <person name="Hutchinson M.I."/>
            <person name="Powell A.J."/>
            <person name="Barry K."/>
            <person name="Miller A.N."/>
            <person name="Grigoriev I.V."/>
            <person name="Debuchy R."/>
            <person name="Gladieux P."/>
            <person name="Thoren M.H."/>
            <person name="Johannesson H."/>
        </authorList>
    </citation>
    <scope>NUCLEOTIDE SEQUENCE</scope>
    <source>
        <strain evidence="3">8032-3</strain>
    </source>
</reference>
<evidence type="ECO:0000256" key="1">
    <source>
        <dbReference type="SAM" id="MobiDB-lite"/>
    </source>
</evidence>
<comment type="caution">
    <text evidence="3">The sequence shown here is derived from an EMBL/GenBank/DDBJ whole genome shotgun (WGS) entry which is preliminary data.</text>
</comment>
<proteinExistence type="predicted"/>
<accession>A0AAJ0FQN1</accession>
<feature type="chain" id="PRO_5042593814" evidence="2">
    <location>
        <begin position="27"/>
        <end position="435"/>
    </location>
</feature>